<keyword evidence="1" id="KW-0812">Transmembrane</keyword>
<protein>
    <submittedName>
        <fullName evidence="2">Uncharacterized protein</fullName>
    </submittedName>
</protein>
<dbReference type="Proteomes" id="UP001652564">
    <property type="component" value="Unassembled WGS sequence"/>
</dbReference>
<accession>A0ABT2ZSY3</accession>
<proteinExistence type="predicted"/>
<reference evidence="2 3" key="1">
    <citation type="submission" date="2022-10" db="EMBL/GenBank/DDBJ databases">
        <title>Defluviimonas sp. nov., isolated from ocean surface sediments.</title>
        <authorList>
            <person name="He W."/>
            <person name="Wang L."/>
            <person name="Zhang D.-F."/>
        </authorList>
    </citation>
    <scope>NUCLEOTIDE SEQUENCE [LARGE SCALE GENOMIC DNA]</scope>
    <source>
        <strain evidence="2 3">WL0050</strain>
    </source>
</reference>
<evidence type="ECO:0000313" key="2">
    <source>
        <dbReference type="EMBL" id="MCV2874060.1"/>
    </source>
</evidence>
<gene>
    <name evidence="2" type="ORF">OEZ71_17320</name>
</gene>
<name>A0ABT2ZSY3_9RHOB</name>
<keyword evidence="3" id="KW-1185">Reference proteome</keyword>
<organism evidence="2 3">
    <name type="scientific">Albidovulum litorale</name>
    <dbReference type="NCBI Taxonomy" id="2984134"/>
    <lineage>
        <taxon>Bacteria</taxon>
        <taxon>Pseudomonadati</taxon>
        <taxon>Pseudomonadota</taxon>
        <taxon>Alphaproteobacteria</taxon>
        <taxon>Rhodobacterales</taxon>
        <taxon>Paracoccaceae</taxon>
        <taxon>Albidovulum</taxon>
    </lineage>
</organism>
<feature type="transmembrane region" description="Helical" evidence="1">
    <location>
        <begin position="38"/>
        <end position="58"/>
    </location>
</feature>
<evidence type="ECO:0000256" key="1">
    <source>
        <dbReference type="SAM" id="Phobius"/>
    </source>
</evidence>
<feature type="transmembrane region" description="Helical" evidence="1">
    <location>
        <begin position="15"/>
        <end position="32"/>
    </location>
</feature>
<evidence type="ECO:0000313" key="3">
    <source>
        <dbReference type="Proteomes" id="UP001652564"/>
    </source>
</evidence>
<keyword evidence="1" id="KW-0472">Membrane</keyword>
<keyword evidence="1" id="KW-1133">Transmembrane helix</keyword>
<dbReference type="EMBL" id="JAOWKZ010000004">
    <property type="protein sequence ID" value="MCV2874060.1"/>
    <property type="molecule type" value="Genomic_DNA"/>
</dbReference>
<dbReference type="RefSeq" id="WP_263741312.1">
    <property type="nucleotide sequence ID" value="NZ_JAOWKZ010000004.1"/>
</dbReference>
<sequence length="171" mass="18550">MSLIRPEIVRGLRRWREVIAAMTLGLAGLWLASLGGWLMQGIGLILLALALGWGVIAWRRLRFLRGVAAPGVVEVDEGQVGYFGPNFGGFIALADIAELRLAEVGGTRHWRMRTHGGEVLMVPVDAAGAERLYDAFATLPGIDMAVLTAALDRSVGTLPLWKRADPSLPRR</sequence>
<comment type="caution">
    <text evidence="2">The sequence shown here is derived from an EMBL/GenBank/DDBJ whole genome shotgun (WGS) entry which is preliminary data.</text>
</comment>